<dbReference type="Pfam" id="PF00293">
    <property type="entry name" value="NUDIX"/>
    <property type="match status" value="1"/>
</dbReference>
<evidence type="ECO:0000313" key="8">
    <source>
        <dbReference type="Proteomes" id="UP000722989"/>
    </source>
</evidence>
<dbReference type="EMBL" id="JAATVY010000019">
    <property type="protein sequence ID" value="NJC72573.1"/>
    <property type="molecule type" value="Genomic_DNA"/>
</dbReference>
<keyword evidence="8" id="KW-1185">Reference proteome</keyword>
<dbReference type="InterPro" id="IPR056238">
    <property type="entry name" value="YunG-like"/>
</dbReference>
<protein>
    <submittedName>
        <fullName evidence="7">NUDIX domain-containing protein</fullName>
    </submittedName>
</protein>
<organism evidence="7 8">
    <name type="scientific">Planosporangium thailandense</name>
    <dbReference type="NCBI Taxonomy" id="765197"/>
    <lineage>
        <taxon>Bacteria</taxon>
        <taxon>Bacillati</taxon>
        <taxon>Actinomycetota</taxon>
        <taxon>Actinomycetes</taxon>
        <taxon>Micromonosporales</taxon>
        <taxon>Micromonosporaceae</taxon>
        <taxon>Planosporangium</taxon>
    </lineage>
</organism>
<feature type="domain" description="Nudix hydrolase" evidence="6">
    <location>
        <begin position="139"/>
        <end position="273"/>
    </location>
</feature>
<dbReference type="InterPro" id="IPR015797">
    <property type="entry name" value="NUDIX_hydrolase-like_dom_sf"/>
</dbReference>
<dbReference type="Pfam" id="PF24585">
    <property type="entry name" value="YunG"/>
    <property type="match status" value="1"/>
</dbReference>
<dbReference type="SUPFAM" id="SSF55811">
    <property type="entry name" value="Nudix"/>
    <property type="match status" value="1"/>
</dbReference>
<dbReference type="Proteomes" id="UP000722989">
    <property type="component" value="Unassembled WGS sequence"/>
</dbReference>
<evidence type="ECO:0000256" key="2">
    <source>
        <dbReference type="ARBA" id="ARBA00005582"/>
    </source>
</evidence>
<evidence type="ECO:0000256" key="5">
    <source>
        <dbReference type="SAM" id="MobiDB-lite"/>
    </source>
</evidence>
<proteinExistence type="inferred from homology"/>
<comment type="cofactor">
    <cofactor evidence="1">
        <name>Mg(2+)</name>
        <dbReference type="ChEBI" id="CHEBI:18420"/>
    </cofactor>
</comment>
<comment type="caution">
    <text evidence="7">The sequence shown here is derived from an EMBL/GenBank/DDBJ whole genome shotgun (WGS) entry which is preliminary data.</text>
</comment>
<dbReference type="InterPro" id="IPR020476">
    <property type="entry name" value="Nudix_hydrolase"/>
</dbReference>
<name>A0ABX0Y3H6_9ACTN</name>
<comment type="similarity">
    <text evidence="2 4">Belongs to the Nudix hydrolase family.</text>
</comment>
<dbReference type="PRINTS" id="PR00502">
    <property type="entry name" value="NUDIXFAMILY"/>
</dbReference>
<reference evidence="7 8" key="1">
    <citation type="submission" date="2020-03" db="EMBL/GenBank/DDBJ databases">
        <title>WGS of the type strain of Planosporangium spp.</title>
        <authorList>
            <person name="Thawai C."/>
        </authorList>
    </citation>
    <scope>NUCLEOTIDE SEQUENCE [LARGE SCALE GENOMIC DNA]</scope>
    <source>
        <strain evidence="7 8">TBRC 5610</strain>
    </source>
</reference>
<dbReference type="Gene3D" id="3.90.79.10">
    <property type="entry name" value="Nucleoside Triphosphate Pyrophosphohydrolase"/>
    <property type="match status" value="1"/>
</dbReference>
<evidence type="ECO:0000259" key="6">
    <source>
        <dbReference type="PROSITE" id="PS51462"/>
    </source>
</evidence>
<dbReference type="InterPro" id="IPR020084">
    <property type="entry name" value="NUDIX_hydrolase_CS"/>
</dbReference>
<dbReference type="RefSeq" id="WP_167927468.1">
    <property type="nucleotide sequence ID" value="NZ_JAATVY010000019.1"/>
</dbReference>
<evidence type="ECO:0000256" key="1">
    <source>
        <dbReference type="ARBA" id="ARBA00001946"/>
    </source>
</evidence>
<dbReference type="PROSITE" id="PS00893">
    <property type="entry name" value="NUDIX_BOX"/>
    <property type="match status" value="1"/>
</dbReference>
<keyword evidence="3 4" id="KW-0378">Hydrolase</keyword>
<evidence type="ECO:0000256" key="4">
    <source>
        <dbReference type="RuleBase" id="RU003476"/>
    </source>
</evidence>
<evidence type="ECO:0000256" key="3">
    <source>
        <dbReference type="ARBA" id="ARBA00022801"/>
    </source>
</evidence>
<dbReference type="PANTHER" id="PTHR43046:SF14">
    <property type="entry name" value="MUTT_NUDIX FAMILY PROTEIN"/>
    <property type="match status" value="1"/>
</dbReference>
<accession>A0ABX0Y3H6</accession>
<dbReference type="PROSITE" id="PS51462">
    <property type="entry name" value="NUDIX"/>
    <property type="match status" value="1"/>
</dbReference>
<dbReference type="PANTHER" id="PTHR43046">
    <property type="entry name" value="GDP-MANNOSE MANNOSYL HYDROLASE"/>
    <property type="match status" value="1"/>
</dbReference>
<gene>
    <name evidence="7" type="ORF">HC031_23045</name>
</gene>
<evidence type="ECO:0000313" key="7">
    <source>
        <dbReference type="EMBL" id="NJC72573.1"/>
    </source>
</evidence>
<sequence length="284" mass="30834">MVTLSRLRAVMRNAWGPDTCDPVDLMDWRPENPARGQCGVTALVVHDLLGGDLILGEVYEHGTRRGCHYWNRLPDGTEVDLTRDQFRPDEVVTAGSVVAQPFGSPRRCRGQYELLRHRVLAQLHDVGESDPHAPAPAGPPVKIASVLLVDPAEAVLLQLRDGDARAEPGQWSLPGGHVEDGEDPEQAARRELAEETRLIPDGELRLFCQLILPDLAGGGSRVEVRVYAGRCGFTSSDSTVVAEGRAASFIPFKDVTTVDLSPTAAAVLSRLRARPPESGDDRTT</sequence>
<dbReference type="InterPro" id="IPR000086">
    <property type="entry name" value="NUDIX_hydrolase_dom"/>
</dbReference>
<feature type="region of interest" description="Disordered" evidence="5">
    <location>
        <begin position="166"/>
        <end position="187"/>
    </location>
</feature>